<organism evidence="3">
    <name type="scientific">Callorhinchus milii</name>
    <name type="common">Ghost shark</name>
    <dbReference type="NCBI Taxonomy" id="7868"/>
    <lineage>
        <taxon>Eukaryota</taxon>
        <taxon>Metazoa</taxon>
        <taxon>Chordata</taxon>
        <taxon>Craniata</taxon>
        <taxon>Vertebrata</taxon>
        <taxon>Chondrichthyes</taxon>
        <taxon>Holocephali</taxon>
        <taxon>Chimaeriformes</taxon>
        <taxon>Callorhinchidae</taxon>
        <taxon>Callorhinchus</taxon>
    </lineage>
</organism>
<evidence type="ECO:0000313" key="3">
    <source>
        <dbReference type="EMBL" id="AFP10885.1"/>
    </source>
</evidence>
<evidence type="ECO:0000256" key="2">
    <source>
        <dbReference type="SAM" id="MobiDB-lite"/>
    </source>
</evidence>
<dbReference type="EMBL" id="JW878368">
    <property type="protein sequence ID" value="AFP10885.1"/>
    <property type="molecule type" value="mRNA"/>
</dbReference>
<protein>
    <submittedName>
        <fullName evidence="3">Hematopoietic SH2 domain-containing protein-like protein</fullName>
    </submittedName>
</protein>
<proteinExistence type="evidence at transcript level"/>
<reference evidence="3" key="1">
    <citation type="journal article" date="2014" name="Nature">
        <title>Elephant shark genome provides unique insights into gnathostome evolution.</title>
        <authorList>
            <consortium name="International Elephant Shark Genome Sequencing Consortium"/>
            <person name="Venkatesh B."/>
            <person name="Lee A.P."/>
            <person name="Ravi V."/>
            <person name="Maurya A.K."/>
            <person name="Lian M.M."/>
            <person name="Swann J.B."/>
            <person name="Ohta Y."/>
            <person name="Flajnik M.F."/>
            <person name="Sutoh Y."/>
            <person name="Kasahara M."/>
            <person name="Hoon S."/>
            <person name="Gangu V."/>
            <person name="Roy S.W."/>
            <person name="Irimia M."/>
            <person name="Korzh V."/>
            <person name="Kondrychyn I."/>
            <person name="Lim Z.W."/>
            <person name="Tay B.H."/>
            <person name="Tohari S."/>
            <person name="Kong K.W."/>
            <person name="Ho S."/>
            <person name="Lorente-Galdos B."/>
            <person name="Quilez J."/>
            <person name="Marques-Bonet T."/>
            <person name="Raney B.J."/>
            <person name="Ingham P.W."/>
            <person name="Tay A."/>
            <person name="Hillier L.W."/>
            <person name="Minx P."/>
            <person name="Boehm T."/>
            <person name="Wilson R.K."/>
            <person name="Brenner S."/>
            <person name="Warren W.C."/>
        </authorList>
    </citation>
    <scope>NUCLEOTIDE SEQUENCE</scope>
    <source>
        <tissue evidence="3">Liver</tissue>
    </source>
</reference>
<feature type="non-terminal residue" evidence="3">
    <location>
        <position position="1"/>
    </location>
</feature>
<dbReference type="PANTHER" id="PTHR14388:SF6">
    <property type="entry name" value="SH2 DOMAIN-CONTAINING PROTEIN 7"/>
    <property type="match status" value="1"/>
</dbReference>
<dbReference type="InterPro" id="IPR036860">
    <property type="entry name" value="SH2_dom_sf"/>
</dbReference>
<accession>V9LDK4</accession>
<sequence>LSDNQRAMVLSYRGSNRCRHFIIDQKASGQYLILGEHKLHNSVIDLISYYRVSPVLPFVEFLTLACTEGSEVLFEDLMPVMKEKERPEEMGAIDSAPPVDQPIAEPSTDHNENQLPNAPLCTEGEPSDSAAHDGTYQEIAEVKVLVKRKSKNKLLAGRTEICGQMNAVSDIYSRVNKGQHGTERHIYTEPTVCRNTEPHTYAEPRLTTTQSKGDFDLYAVPQDFPPPNPS</sequence>
<dbReference type="Gene3D" id="3.30.505.10">
    <property type="entry name" value="SH2 domain"/>
    <property type="match status" value="1"/>
</dbReference>
<dbReference type="GO" id="GO:0005737">
    <property type="term" value="C:cytoplasm"/>
    <property type="evidence" value="ECO:0007669"/>
    <property type="project" value="TreeGrafter"/>
</dbReference>
<feature type="region of interest" description="Disordered" evidence="2">
    <location>
        <begin position="85"/>
        <end position="131"/>
    </location>
</feature>
<dbReference type="SUPFAM" id="SSF55550">
    <property type="entry name" value="SH2 domain"/>
    <property type="match status" value="1"/>
</dbReference>
<evidence type="ECO:0000256" key="1">
    <source>
        <dbReference type="ARBA" id="ARBA00022999"/>
    </source>
</evidence>
<feature type="non-terminal residue" evidence="3">
    <location>
        <position position="230"/>
    </location>
</feature>
<keyword evidence="1" id="KW-0727">SH2 domain</keyword>
<dbReference type="PANTHER" id="PTHR14388">
    <property type="entry name" value="T CELL-SPECIFIC ADAPTER PROTEIN TSAD"/>
    <property type="match status" value="1"/>
</dbReference>
<name>V9LDK4_CALMI</name>
<dbReference type="AlphaFoldDB" id="V9LDK4"/>